<dbReference type="PANTHER" id="PTHR16026:SF0">
    <property type="entry name" value="CARTILAGE ACIDIC PROTEIN 1"/>
    <property type="match status" value="1"/>
</dbReference>
<dbReference type="InterPro" id="IPR028994">
    <property type="entry name" value="Integrin_alpha_N"/>
</dbReference>
<dbReference type="OrthoDB" id="9816120at2"/>
<sequence>MKMEFRLEKRFFLSFLTLLTLFSLAYTPNKNRLFETINPRKSGISFNNKLTENQKNNILTYEYFYNGGGVAIGDINNDGLDDIFFTGNMVENKLYLNKGDFKFEDISKSSGVIGKNSWTTGAAMVDINGNGLLDIYVCYSGNGDIESRRNQLFINQGDMTFKEAAKAYGIDDPSNSTQALFFDFDNDGDLDLFLLNHHIEVINELEFDQARKVRHPYAGDKLYRNDNGQFIDISEEAGIKGSALGFGLDVIASDINGDGLLDIMVSNDYIEPDYLYINNGDGTFSDVMPEMLRHISHFSMGLDIADINNDGLVDIFTLDMLPEDNKRQKLLYGPENYEQYALMINRGFFHQNMRNMLHLNQGNGSFSEIGQLAGVSNTDWSWSALFFDVNNDGHKDLFVSNGYFRDYTNRDFLKFKGDYYFKAAVAREKADTLHVVTSMSSTPIPNYLFENNGNLKFENVSSIWGVDIPNFSNGAAFADLDNDGQLDLVVNNVNSPASIYRNRWNENTGKKTNWLQVQLKGNLQNSTGIGAKVEIYHDAKYQMTEQMPTRGFQSTVPHKVYFGLGEYKNIDSLIVTWPGGKSQVLKNIPANQLITLNETDAQNRLHALPEINSIFTVSEEVIPFQHIEYGFNDFKRQPLLNEMPSYIGPVMAYGDITGNGSEEIFVGGSKDTPGKIYQWKNDRWMVYPGYHPESDYTDAGAVFADFNGDGHVDLYVASGGYHDYLTTDEFLQDRLYLNDGKGNLIHSPDNLPRIRSSASSVVEADFNGDGFPDLFVGGRIVPGRYPTTPQSHLLINDGKGFFKDESSKYLPNSGKIGMITGAISSDLNKNGKKDLILIGEFMPITILINDDYAKFIDETAKWGNPEQIGWWRSIAAGDFNNDGYEDFIVGNFGWNSQLKASNEFPISLYYGDFDGNSSIDPILVNYVQGKPFPFPSRDELLDQMYSLRSKFTDYASYANASIEQVLTREQLKDAEILKVNEMGSIYLQNSGSKLESKLLPIEAQFAPVQAIHPFDYDGDGNLDFILAGNQSQIRIRLGVMDANQGQLFKGDGNGNFTYVNQQQSGFKIIGDVKSIIQLPAFPEQIHFGINGIGVKTYERNK</sequence>
<dbReference type="EMBL" id="AMGM01000049">
    <property type="protein sequence ID" value="EKB48540.1"/>
    <property type="molecule type" value="Genomic_DNA"/>
</dbReference>
<reference evidence="3 4" key="1">
    <citation type="journal article" date="2012" name="J. Bacteriol.">
        <title>Draft Genome Sequence of Cecembia lonarensis Strain LW9T, Isolated from Lonar Lake, a Haloalkaline Lake in India.</title>
        <authorList>
            <person name="Shivaji S."/>
            <person name="Ara S."/>
            <person name="Singh A."/>
            <person name="Pinnaka A.K."/>
        </authorList>
    </citation>
    <scope>NUCLEOTIDE SEQUENCE [LARGE SCALE GENOMIC DNA]</scope>
    <source>
        <strain evidence="3 4">LW9</strain>
    </source>
</reference>
<feature type="domain" description="ASPIC/UnbV" evidence="2">
    <location>
        <begin position="528"/>
        <end position="595"/>
    </location>
</feature>
<evidence type="ECO:0000313" key="4">
    <source>
        <dbReference type="Proteomes" id="UP000004478"/>
    </source>
</evidence>
<name>K1KWK6_CECL9</name>
<dbReference type="AlphaFoldDB" id="K1KWK6"/>
<dbReference type="InterPro" id="IPR011519">
    <property type="entry name" value="UnbV_ASPIC"/>
</dbReference>
<dbReference type="Gene3D" id="2.130.10.130">
    <property type="entry name" value="Integrin alpha, N-terminal"/>
    <property type="match status" value="5"/>
</dbReference>
<dbReference type="Proteomes" id="UP000004478">
    <property type="component" value="Unassembled WGS sequence"/>
</dbReference>
<dbReference type="InterPro" id="IPR013517">
    <property type="entry name" value="FG-GAP"/>
</dbReference>
<organism evidence="3 4">
    <name type="scientific">Cecembia lonarensis (strain CCUG 58316 / KCTC 22772 / LW9)</name>
    <dbReference type="NCBI Taxonomy" id="1225176"/>
    <lineage>
        <taxon>Bacteria</taxon>
        <taxon>Pseudomonadati</taxon>
        <taxon>Bacteroidota</taxon>
        <taxon>Cytophagia</taxon>
        <taxon>Cytophagales</taxon>
        <taxon>Cyclobacteriaceae</taxon>
        <taxon>Cecembia</taxon>
    </lineage>
</organism>
<dbReference type="SUPFAM" id="SSF69318">
    <property type="entry name" value="Integrin alpha N-terminal domain"/>
    <property type="match status" value="3"/>
</dbReference>
<keyword evidence="4" id="KW-1185">Reference proteome</keyword>
<evidence type="ECO:0000259" key="2">
    <source>
        <dbReference type="Pfam" id="PF07593"/>
    </source>
</evidence>
<gene>
    <name evidence="3" type="ORF">B879_02824</name>
</gene>
<dbReference type="Pfam" id="PF07593">
    <property type="entry name" value="UnbV_ASPIC"/>
    <property type="match status" value="1"/>
</dbReference>
<accession>K1KWK6</accession>
<keyword evidence="1" id="KW-0732">Signal</keyword>
<protein>
    <submittedName>
        <fullName evidence="3">FG-GAP repeat protein</fullName>
    </submittedName>
</protein>
<dbReference type="InterPro" id="IPR027039">
    <property type="entry name" value="Crtac1"/>
</dbReference>
<dbReference type="RefSeq" id="WP_009185846.1">
    <property type="nucleotide sequence ID" value="NZ_AMGM01000049.1"/>
</dbReference>
<dbReference type="PATRIC" id="fig|1225176.3.peg.3005"/>
<dbReference type="PANTHER" id="PTHR16026">
    <property type="entry name" value="CARTILAGE ACIDIC PROTEIN 1"/>
    <property type="match status" value="1"/>
</dbReference>
<comment type="caution">
    <text evidence="3">The sequence shown here is derived from an EMBL/GenBank/DDBJ whole genome shotgun (WGS) entry which is preliminary data.</text>
</comment>
<evidence type="ECO:0000313" key="3">
    <source>
        <dbReference type="EMBL" id="EKB48540.1"/>
    </source>
</evidence>
<proteinExistence type="predicted"/>
<evidence type="ECO:0000256" key="1">
    <source>
        <dbReference type="ARBA" id="ARBA00022729"/>
    </source>
</evidence>
<dbReference type="Pfam" id="PF13517">
    <property type="entry name" value="FG-GAP_3"/>
    <property type="match status" value="8"/>
</dbReference>